<protein>
    <submittedName>
        <fullName evidence="1">Uncharacterized protein</fullName>
    </submittedName>
</protein>
<name>A0ABQ9X4J7_9EUKA</name>
<proteinExistence type="predicted"/>
<sequence>MFMFGGSVSEGLRTDPTRNHNRMFISTLTDTFRCSSGSVIDSSATLSTGCSITPAGTFARKFGTTSPTLCSAGTTNRHRLLSNMHVLNFVGLETTEQDMAVAGSVGKASRKKKKGREPANADCQPLVCLAMDSHVHRTVTLSPSCGRDLIEENGRQNHLKSLFSTPPSSF</sequence>
<gene>
    <name evidence="1" type="ORF">BLNAU_18545</name>
</gene>
<evidence type="ECO:0000313" key="1">
    <source>
        <dbReference type="EMBL" id="KAK2946503.1"/>
    </source>
</evidence>
<dbReference type="EMBL" id="JARBJD010000226">
    <property type="protein sequence ID" value="KAK2946503.1"/>
    <property type="molecule type" value="Genomic_DNA"/>
</dbReference>
<keyword evidence="2" id="KW-1185">Reference proteome</keyword>
<accession>A0ABQ9X4J7</accession>
<organism evidence="1 2">
    <name type="scientific">Blattamonas nauphoetae</name>
    <dbReference type="NCBI Taxonomy" id="2049346"/>
    <lineage>
        <taxon>Eukaryota</taxon>
        <taxon>Metamonada</taxon>
        <taxon>Preaxostyla</taxon>
        <taxon>Oxymonadida</taxon>
        <taxon>Blattamonas</taxon>
    </lineage>
</organism>
<reference evidence="1 2" key="1">
    <citation type="journal article" date="2022" name="bioRxiv">
        <title>Genomics of Preaxostyla Flagellates Illuminates Evolutionary Transitions and the Path Towards Mitochondrial Loss.</title>
        <authorList>
            <person name="Novak L.V.F."/>
            <person name="Treitli S.C."/>
            <person name="Pyrih J."/>
            <person name="Halakuc P."/>
            <person name="Pipaliya S.V."/>
            <person name="Vacek V."/>
            <person name="Brzon O."/>
            <person name="Soukal P."/>
            <person name="Eme L."/>
            <person name="Dacks J.B."/>
            <person name="Karnkowska A."/>
            <person name="Elias M."/>
            <person name="Hampl V."/>
        </authorList>
    </citation>
    <scope>NUCLEOTIDE SEQUENCE [LARGE SCALE GENOMIC DNA]</scope>
    <source>
        <strain evidence="1">NAU3</strain>
        <tissue evidence="1">Gut</tissue>
    </source>
</reference>
<comment type="caution">
    <text evidence="1">The sequence shown here is derived from an EMBL/GenBank/DDBJ whole genome shotgun (WGS) entry which is preliminary data.</text>
</comment>
<dbReference type="Proteomes" id="UP001281761">
    <property type="component" value="Unassembled WGS sequence"/>
</dbReference>
<evidence type="ECO:0000313" key="2">
    <source>
        <dbReference type="Proteomes" id="UP001281761"/>
    </source>
</evidence>